<organism evidence="2 3">
    <name type="scientific">Ancylostoma ceylanicum</name>
    <dbReference type="NCBI Taxonomy" id="53326"/>
    <lineage>
        <taxon>Eukaryota</taxon>
        <taxon>Metazoa</taxon>
        <taxon>Ecdysozoa</taxon>
        <taxon>Nematoda</taxon>
        <taxon>Chromadorea</taxon>
        <taxon>Rhabditida</taxon>
        <taxon>Rhabditina</taxon>
        <taxon>Rhabditomorpha</taxon>
        <taxon>Strongyloidea</taxon>
        <taxon>Ancylostomatidae</taxon>
        <taxon>Ancylostomatinae</taxon>
        <taxon>Ancylostoma</taxon>
    </lineage>
</organism>
<accession>A0A016T5U7</accession>
<keyword evidence="3" id="KW-1185">Reference proteome</keyword>
<feature type="chain" id="PRO_5001487187" description="Sulfur globule protein CV3 domain protein" evidence="1">
    <location>
        <begin position="19"/>
        <end position="79"/>
    </location>
</feature>
<evidence type="ECO:0000313" key="3">
    <source>
        <dbReference type="Proteomes" id="UP000024635"/>
    </source>
</evidence>
<sequence>MRLLLLLLVLATSLPVQCQWYYPGMMYPGMMYPGMGWGYPGMMRPWGWGYGYRRSEYTFTVTFNNFCIRSSNLNRPVPK</sequence>
<evidence type="ECO:0000256" key="1">
    <source>
        <dbReference type="SAM" id="SignalP"/>
    </source>
</evidence>
<gene>
    <name evidence="2" type="primary">Acey_s0131.g1579</name>
    <name evidence="2" type="ORF">Y032_0131g1579</name>
</gene>
<evidence type="ECO:0000313" key="2">
    <source>
        <dbReference type="EMBL" id="EYB98368.1"/>
    </source>
</evidence>
<reference evidence="3" key="1">
    <citation type="journal article" date="2015" name="Nat. Genet.">
        <title>The genome and transcriptome of the zoonotic hookworm Ancylostoma ceylanicum identify infection-specific gene families.</title>
        <authorList>
            <person name="Schwarz E.M."/>
            <person name="Hu Y."/>
            <person name="Antoshechkin I."/>
            <person name="Miller M.M."/>
            <person name="Sternberg P.W."/>
            <person name="Aroian R.V."/>
        </authorList>
    </citation>
    <scope>NUCLEOTIDE SEQUENCE</scope>
    <source>
        <strain evidence="3">HY135</strain>
    </source>
</reference>
<dbReference type="AlphaFoldDB" id="A0A016T5U7"/>
<proteinExistence type="predicted"/>
<dbReference type="EMBL" id="JARK01001467">
    <property type="protein sequence ID" value="EYB98368.1"/>
    <property type="molecule type" value="Genomic_DNA"/>
</dbReference>
<dbReference type="Proteomes" id="UP000024635">
    <property type="component" value="Unassembled WGS sequence"/>
</dbReference>
<comment type="caution">
    <text evidence="2">The sequence shown here is derived from an EMBL/GenBank/DDBJ whole genome shotgun (WGS) entry which is preliminary data.</text>
</comment>
<evidence type="ECO:0008006" key="4">
    <source>
        <dbReference type="Google" id="ProtNLM"/>
    </source>
</evidence>
<name>A0A016T5U7_9BILA</name>
<feature type="signal peptide" evidence="1">
    <location>
        <begin position="1"/>
        <end position="18"/>
    </location>
</feature>
<protein>
    <recommendedName>
        <fullName evidence="4">Sulfur globule protein CV3 domain protein</fullName>
    </recommendedName>
</protein>
<keyword evidence="1" id="KW-0732">Signal</keyword>